<evidence type="ECO:0000313" key="2">
    <source>
        <dbReference type="Proteomes" id="UP000050741"/>
    </source>
</evidence>
<reference evidence="2" key="2">
    <citation type="submission" date="2014-05" db="EMBL/GenBank/DDBJ databases">
        <title>The genome and life-stage specific transcriptomes of Globodera pallida elucidate key aspects of plant parasitism by a cyst nematode.</title>
        <authorList>
            <person name="Cotton J.A."/>
            <person name="Lilley C.J."/>
            <person name="Jones L.M."/>
            <person name="Kikuchi T."/>
            <person name="Reid A.J."/>
            <person name="Thorpe P."/>
            <person name="Tsai I.J."/>
            <person name="Beasley H."/>
            <person name="Blok V."/>
            <person name="Cock P.J.A."/>
            <person name="Van den Akker S.E."/>
            <person name="Holroyd N."/>
            <person name="Hunt M."/>
            <person name="Mantelin S."/>
            <person name="Naghra H."/>
            <person name="Pain A."/>
            <person name="Palomares-Rius J.E."/>
            <person name="Zarowiecki M."/>
            <person name="Berriman M."/>
            <person name="Jones J.T."/>
            <person name="Urwin P.E."/>
        </authorList>
    </citation>
    <scope>NUCLEOTIDE SEQUENCE [LARGE SCALE GENOMIC DNA]</scope>
    <source>
        <strain evidence="2">Lindley</strain>
    </source>
</reference>
<feature type="signal peptide" evidence="1">
    <location>
        <begin position="1"/>
        <end position="21"/>
    </location>
</feature>
<evidence type="ECO:0000313" key="3">
    <source>
        <dbReference type="WBParaSite" id="GPLIN_001057100"/>
    </source>
</evidence>
<keyword evidence="1" id="KW-0732">Signal</keyword>
<organism evidence="2 3">
    <name type="scientific">Globodera pallida</name>
    <name type="common">Potato cyst nematode worm</name>
    <name type="synonym">Heterodera pallida</name>
    <dbReference type="NCBI Taxonomy" id="36090"/>
    <lineage>
        <taxon>Eukaryota</taxon>
        <taxon>Metazoa</taxon>
        <taxon>Ecdysozoa</taxon>
        <taxon>Nematoda</taxon>
        <taxon>Chromadorea</taxon>
        <taxon>Rhabditida</taxon>
        <taxon>Tylenchina</taxon>
        <taxon>Tylenchomorpha</taxon>
        <taxon>Tylenchoidea</taxon>
        <taxon>Heteroderidae</taxon>
        <taxon>Heteroderinae</taxon>
        <taxon>Globodera</taxon>
    </lineage>
</organism>
<dbReference type="AlphaFoldDB" id="A0A183CCH0"/>
<evidence type="ECO:0000256" key="1">
    <source>
        <dbReference type="SAM" id="SignalP"/>
    </source>
</evidence>
<reference evidence="3" key="3">
    <citation type="submission" date="2016-06" db="UniProtKB">
        <authorList>
            <consortium name="WormBaseParasite"/>
        </authorList>
    </citation>
    <scope>IDENTIFICATION</scope>
</reference>
<sequence length="315" mass="34801">MFSRGLLLFLLISNLPLIADGGWWWTTFNPIAEFGKRVVAVAKDVVNTVKEGVDQVVSEIGRGFSVDMLRTLTHSPVAEAAWGVIVFGGEKIAGTGIDWQCGPDDPKWLDKLSHIGTELLASMVTACRVRREAINQCCLGHDKCCNTKPRVDPCDKPFCTCLEKVGHDSGDIICLEVLGTFCSAMNKWGDKDVPHYEWLKSDTDSGSDGPKVLGSHFGYRIGENTGFRISDWGKHRISDIGLGKTPDFGYRIGENTGFGLGKTSDFGYRIGENTGFRISDWELSDEVISDETNSDETNSDQLIGHRWPFEIQSQN</sequence>
<accession>A0A183CCH0</accession>
<protein>
    <submittedName>
        <fullName evidence="3">SCP domain-containing protein</fullName>
    </submittedName>
</protein>
<dbReference type="Proteomes" id="UP000050741">
    <property type="component" value="Unassembled WGS sequence"/>
</dbReference>
<reference evidence="2" key="1">
    <citation type="submission" date="2013-12" db="EMBL/GenBank/DDBJ databases">
        <authorList>
            <person name="Aslett M."/>
        </authorList>
    </citation>
    <scope>NUCLEOTIDE SEQUENCE [LARGE SCALE GENOMIC DNA]</scope>
    <source>
        <strain evidence="2">Lindley</strain>
    </source>
</reference>
<keyword evidence="2" id="KW-1185">Reference proteome</keyword>
<feature type="chain" id="PRO_5008147405" evidence="1">
    <location>
        <begin position="22"/>
        <end position="315"/>
    </location>
</feature>
<dbReference type="WBParaSite" id="GPLIN_001057100">
    <property type="protein sequence ID" value="GPLIN_001057100"/>
    <property type="gene ID" value="GPLIN_001057100"/>
</dbReference>
<name>A0A183CCH0_GLOPA</name>
<proteinExistence type="predicted"/>